<dbReference type="EMBL" id="LR796235">
    <property type="protein sequence ID" value="CAB4130198.1"/>
    <property type="molecule type" value="Genomic_DNA"/>
</dbReference>
<proteinExistence type="predicted"/>
<reference evidence="2" key="1">
    <citation type="submission" date="2020-04" db="EMBL/GenBank/DDBJ databases">
        <authorList>
            <person name="Chiriac C."/>
            <person name="Salcher M."/>
            <person name="Ghai R."/>
            <person name="Kavagutti S V."/>
        </authorList>
    </citation>
    <scope>NUCLEOTIDE SEQUENCE</scope>
</reference>
<evidence type="ECO:0000256" key="1">
    <source>
        <dbReference type="SAM" id="Phobius"/>
    </source>
</evidence>
<keyword evidence="1" id="KW-0812">Transmembrane</keyword>
<keyword evidence="1" id="KW-1133">Transmembrane helix</keyword>
<protein>
    <submittedName>
        <fullName evidence="2">Uncharacterized protein</fullName>
    </submittedName>
</protein>
<accession>A0A6J5L6C2</accession>
<name>A0A6J5L6C2_9CAUD</name>
<organism evidence="2">
    <name type="scientific">uncultured Caudovirales phage</name>
    <dbReference type="NCBI Taxonomy" id="2100421"/>
    <lineage>
        <taxon>Viruses</taxon>
        <taxon>Duplodnaviria</taxon>
        <taxon>Heunggongvirae</taxon>
        <taxon>Uroviricota</taxon>
        <taxon>Caudoviricetes</taxon>
        <taxon>Peduoviridae</taxon>
        <taxon>Maltschvirus</taxon>
        <taxon>Maltschvirus maltsch</taxon>
    </lineage>
</organism>
<evidence type="ECO:0000313" key="2">
    <source>
        <dbReference type="EMBL" id="CAB4130198.1"/>
    </source>
</evidence>
<keyword evidence="1" id="KW-0472">Membrane</keyword>
<feature type="transmembrane region" description="Helical" evidence="1">
    <location>
        <begin position="175"/>
        <end position="193"/>
    </location>
</feature>
<feature type="transmembrane region" description="Helical" evidence="1">
    <location>
        <begin position="136"/>
        <end position="160"/>
    </location>
</feature>
<sequence length="206" mass="22963">MKYIIKESQKQIILEAINDRIKEVQEDGVELTKKIVEDTKTHVSINLKMMLTWGAAIGGFMGPIMQWLNGQVPELTEKDSSLIAAGIASVIFFQERSFTKSIIKKIKEDGLEGPFKLGAIKANQLKTVLAGFLKSLNLSAFSVTNMLSYAFLVPIIPMIYDAVSEGIWDMKDTEMLVKSLSAFGLITISGNFLKRLMDLIVDRITK</sequence>
<gene>
    <name evidence="2" type="ORF">UFOVP117_304</name>
</gene>